<proteinExistence type="predicted"/>
<sequence length="325" mass="34618">MTPRTKNSRTRWAVVVVPVVAAAIGMAAGGRTAGAAADGDVEAFRERCATRISIALVGKGASEALLASSDPSSSVDALLESGDFVERFARFVNAEFNRDPGKDSAEDASYHLAKYVVKNGKPWSDVFLGPYKVDATGENGAVQVTEDANGLGYFRSQPWLLRYAGNELAGLKIATAYRILNNVVGLQLMATTNAPDADVSAKGREAGSCAGCHYQNWYALDHVAGVLSTKVTNDKGEVSFKPYSGSAKSLLGGKSIANDKELVQALVESENFSFQACRLSFKYLYGRSENRCEGPVLDRCIDAFKATKTIQSAMAVIAKGPGFCQ</sequence>
<organism evidence="1 2">
    <name type="scientific">Pendulispora brunnea</name>
    <dbReference type="NCBI Taxonomy" id="2905690"/>
    <lineage>
        <taxon>Bacteria</taxon>
        <taxon>Pseudomonadati</taxon>
        <taxon>Myxococcota</taxon>
        <taxon>Myxococcia</taxon>
        <taxon>Myxococcales</taxon>
        <taxon>Sorangiineae</taxon>
        <taxon>Pendulisporaceae</taxon>
        <taxon>Pendulispora</taxon>
    </lineage>
</organism>
<dbReference type="EMBL" id="CP089982">
    <property type="protein sequence ID" value="WXA93418.1"/>
    <property type="molecule type" value="Genomic_DNA"/>
</dbReference>
<accession>A0ABZ2K404</accession>
<reference evidence="1 2" key="1">
    <citation type="submission" date="2021-12" db="EMBL/GenBank/DDBJ databases">
        <title>Discovery of the Pendulisporaceae a myxobacterial family with distinct sporulation behavior and unique specialized metabolism.</title>
        <authorList>
            <person name="Garcia R."/>
            <person name="Popoff A."/>
            <person name="Bader C.D."/>
            <person name="Loehr J."/>
            <person name="Walesch S."/>
            <person name="Walt C."/>
            <person name="Boldt J."/>
            <person name="Bunk B."/>
            <person name="Haeckl F.J.F.P.J."/>
            <person name="Gunesch A.P."/>
            <person name="Birkelbach J."/>
            <person name="Nuebel U."/>
            <person name="Pietschmann T."/>
            <person name="Bach T."/>
            <person name="Mueller R."/>
        </authorList>
    </citation>
    <scope>NUCLEOTIDE SEQUENCE [LARGE SCALE GENOMIC DNA]</scope>
    <source>
        <strain evidence="1 2">MSr12523</strain>
    </source>
</reference>
<keyword evidence="2" id="KW-1185">Reference proteome</keyword>
<gene>
    <name evidence="1" type="ORF">LZC95_44060</name>
</gene>
<dbReference type="Proteomes" id="UP001379533">
    <property type="component" value="Chromosome"/>
</dbReference>
<evidence type="ECO:0000313" key="1">
    <source>
        <dbReference type="EMBL" id="WXA93418.1"/>
    </source>
</evidence>
<dbReference type="RefSeq" id="WP_394844017.1">
    <property type="nucleotide sequence ID" value="NZ_CP089982.1"/>
</dbReference>
<protein>
    <submittedName>
        <fullName evidence="1">Uncharacterized protein</fullName>
    </submittedName>
</protein>
<name>A0ABZ2K404_9BACT</name>
<evidence type="ECO:0000313" key="2">
    <source>
        <dbReference type="Proteomes" id="UP001379533"/>
    </source>
</evidence>